<organism evidence="1 2">
    <name type="scientific">Phocaeicola dorei DSM 17855</name>
    <dbReference type="NCBI Taxonomy" id="483217"/>
    <lineage>
        <taxon>Bacteria</taxon>
        <taxon>Pseudomonadati</taxon>
        <taxon>Bacteroidota</taxon>
        <taxon>Bacteroidia</taxon>
        <taxon>Bacteroidales</taxon>
        <taxon>Bacteroidaceae</taxon>
        <taxon>Phocaeicola</taxon>
    </lineage>
</organism>
<name>B6W4P8_9BACT</name>
<dbReference type="AlphaFoldDB" id="B6W4P8"/>
<dbReference type="GO" id="GO:0006064">
    <property type="term" value="P:glucuronate catabolic process"/>
    <property type="evidence" value="ECO:0007669"/>
    <property type="project" value="InterPro"/>
</dbReference>
<protein>
    <submittedName>
        <fullName evidence="1">Uncharacterized protein</fullName>
    </submittedName>
</protein>
<dbReference type="UniPathway" id="UPA00246"/>
<dbReference type="EMBL" id="ABWZ01000082">
    <property type="protein sequence ID" value="EEB22984.1"/>
    <property type="molecule type" value="Genomic_DNA"/>
</dbReference>
<dbReference type="Gene3D" id="3.20.20.140">
    <property type="entry name" value="Metal-dependent hydrolases"/>
    <property type="match status" value="1"/>
</dbReference>
<sequence length="124" mass="13967">MIAAFAVDMIFADNGCRLSDHGIEEFYAEGYTDDEIKSISNKVYGRKILKFKSAMLTIFREIDREKGWVQRLIMGQYVTITPACLRNLARIQALILLANSIPQSCCLASLIISITMQTNKNNSL</sequence>
<dbReference type="GO" id="GO:0008880">
    <property type="term" value="F:glucuronate isomerase activity"/>
    <property type="evidence" value="ECO:0007669"/>
    <property type="project" value="InterPro"/>
</dbReference>
<proteinExistence type="predicted"/>
<reference evidence="1 2" key="2">
    <citation type="submission" date="2008-10" db="EMBL/GenBank/DDBJ databases">
        <authorList>
            <person name="Fulton L."/>
            <person name="Clifton S."/>
            <person name="Fulton B."/>
            <person name="Xu J."/>
            <person name="Minx P."/>
            <person name="Pepin K.H."/>
            <person name="Johnson M."/>
            <person name="Thiruvilangam P."/>
            <person name="Bhonagiri V."/>
            <person name="Nash W.E."/>
            <person name="Mardis E.R."/>
            <person name="Wilson R.K."/>
        </authorList>
    </citation>
    <scope>NUCLEOTIDE SEQUENCE [LARGE SCALE GENOMIC DNA]</scope>
    <source>
        <strain evidence="1 2">DSM 17855</strain>
    </source>
</reference>
<dbReference type="Pfam" id="PF02614">
    <property type="entry name" value="UxaC"/>
    <property type="match status" value="1"/>
</dbReference>
<dbReference type="HOGENOM" id="CLU_1999291_0_0_10"/>
<dbReference type="InterPro" id="IPR032466">
    <property type="entry name" value="Metal_Hydrolase"/>
</dbReference>
<dbReference type="SUPFAM" id="SSF51556">
    <property type="entry name" value="Metallo-dependent hydrolases"/>
    <property type="match status" value="1"/>
</dbReference>
<dbReference type="Proteomes" id="UP000004849">
    <property type="component" value="Unassembled WGS sequence"/>
</dbReference>
<dbReference type="InterPro" id="IPR003766">
    <property type="entry name" value="Uronate_isomerase"/>
</dbReference>
<gene>
    <name evidence="1" type="ORF">BACDOR_04632</name>
</gene>
<evidence type="ECO:0000313" key="2">
    <source>
        <dbReference type="Proteomes" id="UP000004849"/>
    </source>
</evidence>
<reference evidence="1 2" key="1">
    <citation type="submission" date="2008-10" db="EMBL/GenBank/DDBJ databases">
        <title>Draft genome sequence of Bacteroides dorei (DSM 17855).</title>
        <authorList>
            <person name="Sudarsanam P."/>
            <person name="Ley R."/>
            <person name="Guruge J."/>
            <person name="Turnbaugh P.J."/>
            <person name="Mahowald M."/>
            <person name="Liep D."/>
            <person name="Gordon J."/>
        </authorList>
    </citation>
    <scope>NUCLEOTIDE SEQUENCE [LARGE SCALE GENOMIC DNA]</scope>
    <source>
        <strain evidence="1 2">DSM 17855</strain>
    </source>
</reference>
<evidence type="ECO:0000313" key="1">
    <source>
        <dbReference type="EMBL" id="EEB22984.1"/>
    </source>
</evidence>
<accession>B6W4P8</accession>